<accession>A0A7D3QLW9</accession>
<evidence type="ECO:0000313" key="1">
    <source>
        <dbReference type="EMBL" id="QKE56557.1"/>
    </source>
</evidence>
<dbReference type="EMBL" id="MT138025">
    <property type="protein sequence ID" value="QKE56557.1"/>
    <property type="molecule type" value="Genomic_RNA"/>
</dbReference>
<protein>
    <submittedName>
        <fullName evidence="1">Uncharacterized protein</fullName>
    </submittedName>
</protein>
<organism evidence="1">
    <name type="scientific">Caliciviridae sp</name>
    <dbReference type="NCBI Taxonomy" id="1916234"/>
    <lineage>
        <taxon>Viruses</taxon>
        <taxon>Riboviria</taxon>
        <taxon>Orthornavirae</taxon>
        <taxon>Pisuviricota</taxon>
        <taxon>Pisoniviricetes</taxon>
        <taxon>Picornavirales</taxon>
        <taxon>Caliciviridae</taxon>
    </lineage>
</organism>
<name>A0A7D3QLW9_9CALI</name>
<sequence length="166" mass="17779">MSSTPLSTLHLALLDLSMGVGNWICSNSRSITKTSSFMPHCSRRITCHWCKAGQVPRLQFILGRPCEVKGLTASPVLLHLLEPKLPLVAGPSVLTHPTPMALPSWLRGTILSPTPLSLAVLKQLVLGLEPLAAPPNPVSPAGGSAAHIPPLKQKTFQWQTLPLVPE</sequence>
<proteinExistence type="predicted"/>
<gene>
    <name evidence="1" type="primary">bbr034cal1</name>
</gene>
<reference evidence="1" key="1">
    <citation type="submission" date="2020-01" db="EMBL/GenBank/DDBJ databases">
        <title>Viral genomes from wild and zoo birds in China.</title>
        <authorList>
            <person name="Zhou R."/>
            <person name="Shan T."/>
            <person name="Yang S."/>
            <person name="Zhang W."/>
        </authorList>
    </citation>
    <scope>NUCLEOTIDE SEQUENCE</scope>
    <source>
        <strain evidence="1">Bbr034cal1</strain>
    </source>
</reference>